<feature type="domain" description="N-acetyltransferase" evidence="1">
    <location>
        <begin position="21"/>
        <end position="156"/>
    </location>
</feature>
<dbReference type="Pfam" id="PF00583">
    <property type="entry name" value="Acetyltransf_1"/>
    <property type="match status" value="1"/>
</dbReference>
<proteinExistence type="predicted"/>
<dbReference type="Gene3D" id="3.40.630.30">
    <property type="match status" value="1"/>
</dbReference>
<dbReference type="CDD" id="cd04301">
    <property type="entry name" value="NAT_SF"/>
    <property type="match status" value="1"/>
</dbReference>
<dbReference type="EC" id="2.3.-.-" evidence="2"/>
<keyword evidence="2" id="KW-0012">Acyltransferase</keyword>
<dbReference type="InterPro" id="IPR000182">
    <property type="entry name" value="GNAT_dom"/>
</dbReference>
<sequence>MPDMIVPLKNLPPIPALPDGYTLDIAKPWDSQTIVEWVDANFLPEWSNEVLCGLSGHPAKVSLITKNNSIVGFAGFDLTFPSFFGPTGVLESERGLGLGKILLVDAMHRLMQRGYVYAFIGSPGPVNFYQKILGGMLLPESFPDGYSTPITPNQSM</sequence>
<protein>
    <submittedName>
        <fullName evidence="2">GNAT family N-acetyltransferase</fullName>
        <ecNumber evidence="2">2.3.-.-</ecNumber>
    </submittedName>
</protein>
<dbReference type="EMBL" id="JBHRYN010000005">
    <property type="protein sequence ID" value="MFC3700520.1"/>
    <property type="molecule type" value="Genomic_DNA"/>
</dbReference>
<evidence type="ECO:0000313" key="2">
    <source>
        <dbReference type="EMBL" id="MFC3700520.1"/>
    </source>
</evidence>
<organism evidence="2 3">
    <name type="scientific">Reinekea marina</name>
    <dbReference type="NCBI Taxonomy" id="1310421"/>
    <lineage>
        <taxon>Bacteria</taxon>
        <taxon>Pseudomonadati</taxon>
        <taxon>Pseudomonadota</taxon>
        <taxon>Gammaproteobacteria</taxon>
        <taxon>Oceanospirillales</taxon>
        <taxon>Saccharospirillaceae</taxon>
        <taxon>Reinekea</taxon>
    </lineage>
</organism>
<gene>
    <name evidence="2" type="ORF">ACFOND_02625</name>
</gene>
<keyword evidence="3" id="KW-1185">Reference proteome</keyword>
<dbReference type="Proteomes" id="UP001595710">
    <property type="component" value="Unassembled WGS sequence"/>
</dbReference>
<name>A0ABV7WPQ8_9GAMM</name>
<dbReference type="InterPro" id="IPR016181">
    <property type="entry name" value="Acyl_CoA_acyltransferase"/>
</dbReference>
<comment type="caution">
    <text evidence="2">The sequence shown here is derived from an EMBL/GenBank/DDBJ whole genome shotgun (WGS) entry which is preliminary data.</text>
</comment>
<dbReference type="PROSITE" id="PS51186">
    <property type="entry name" value="GNAT"/>
    <property type="match status" value="1"/>
</dbReference>
<accession>A0ABV7WPQ8</accession>
<keyword evidence="2" id="KW-0808">Transferase</keyword>
<reference evidence="3" key="1">
    <citation type="journal article" date="2019" name="Int. J. Syst. Evol. Microbiol.">
        <title>The Global Catalogue of Microorganisms (GCM) 10K type strain sequencing project: providing services to taxonomists for standard genome sequencing and annotation.</title>
        <authorList>
            <consortium name="The Broad Institute Genomics Platform"/>
            <consortium name="The Broad Institute Genome Sequencing Center for Infectious Disease"/>
            <person name="Wu L."/>
            <person name="Ma J."/>
        </authorList>
    </citation>
    <scope>NUCLEOTIDE SEQUENCE [LARGE SCALE GENOMIC DNA]</scope>
    <source>
        <strain evidence="3">CECT 8288</strain>
    </source>
</reference>
<dbReference type="GO" id="GO:0016746">
    <property type="term" value="F:acyltransferase activity"/>
    <property type="evidence" value="ECO:0007669"/>
    <property type="project" value="UniProtKB-KW"/>
</dbReference>
<evidence type="ECO:0000259" key="1">
    <source>
        <dbReference type="PROSITE" id="PS51186"/>
    </source>
</evidence>
<dbReference type="SUPFAM" id="SSF55729">
    <property type="entry name" value="Acyl-CoA N-acyltransferases (Nat)"/>
    <property type="match status" value="1"/>
</dbReference>
<dbReference type="RefSeq" id="WP_377362116.1">
    <property type="nucleotide sequence ID" value="NZ_JBHRYN010000005.1"/>
</dbReference>
<evidence type="ECO:0000313" key="3">
    <source>
        <dbReference type="Proteomes" id="UP001595710"/>
    </source>
</evidence>